<evidence type="ECO:0000256" key="1">
    <source>
        <dbReference type="SAM" id="Phobius"/>
    </source>
</evidence>
<evidence type="ECO:0000313" key="3">
    <source>
        <dbReference type="Proteomes" id="UP000271031"/>
    </source>
</evidence>
<reference evidence="2 3" key="1">
    <citation type="submission" date="2018-10" db="EMBL/GenBank/DDBJ databases">
        <title>Phylogenomics of Brevibacillus.</title>
        <authorList>
            <person name="Dunlap C."/>
        </authorList>
    </citation>
    <scope>NUCLEOTIDE SEQUENCE [LARGE SCALE GENOMIC DNA]</scope>
    <source>
        <strain evidence="2 3">JCM 15716</strain>
    </source>
</reference>
<feature type="transmembrane region" description="Helical" evidence="1">
    <location>
        <begin position="223"/>
        <end position="239"/>
    </location>
</feature>
<dbReference type="OrthoDB" id="5323771at2"/>
<feature type="transmembrane region" description="Helical" evidence="1">
    <location>
        <begin position="291"/>
        <end position="311"/>
    </location>
</feature>
<feature type="transmembrane region" description="Helical" evidence="1">
    <location>
        <begin position="391"/>
        <end position="413"/>
    </location>
</feature>
<proteinExistence type="predicted"/>
<feature type="transmembrane region" description="Helical" evidence="1">
    <location>
        <begin position="266"/>
        <end position="282"/>
    </location>
</feature>
<evidence type="ECO:0000313" key="2">
    <source>
        <dbReference type="EMBL" id="RNB83362.1"/>
    </source>
</evidence>
<accession>A0A3M8D5M8</accession>
<gene>
    <name evidence="2" type="ORF">EDM56_22100</name>
</gene>
<keyword evidence="1" id="KW-0472">Membrane</keyword>
<feature type="transmembrane region" description="Helical" evidence="1">
    <location>
        <begin position="7"/>
        <end position="34"/>
    </location>
</feature>
<name>A0A3M8D5M8_9BACL</name>
<dbReference type="AlphaFoldDB" id="A0A3M8D5M8"/>
<feature type="transmembrane region" description="Helical" evidence="1">
    <location>
        <begin position="198"/>
        <end position="217"/>
    </location>
</feature>
<feature type="transmembrane region" description="Helical" evidence="1">
    <location>
        <begin position="473"/>
        <end position="493"/>
    </location>
</feature>
<keyword evidence="1" id="KW-0812">Transmembrane</keyword>
<keyword evidence="1" id="KW-1133">Transmembrane helix</keyword>
<feature type="transmembrane region" description="Helical" evidence="1">
    <location>
        <begin position="420"/>
        <end position="436"/>
    </location>
</feature>
<protein>
    <recommendedName>
        <fullName evidence="4">Glycosyltransferase RgtA/B/C/D-like domain-containing protein</fullName>
    </recommendedName>
</protein>
<sequence>MKNRTATYTLLLGITLLLFMAAIVISTSVLFLFGVPVSAFSFWLSVAAAFICLLGAICTFVPVFRGRWIAWTLAGLLVIAGLCWYVSATTYDLSFDGQTYHQEAIMLLAQGWNPVLDPPLLSPSQEEIAKMDGKEILTAFYLWINHYAKGPWLLDAVMYKVTNQIELGKMFNLLLLFSSFLLSVAAMLAAYPQKKTRAVLISLLLACNPVVICQATSYYIDGQLGSLILIICALGVLLFKRYHGWVLAALCAALMLLAEVKFTALVYAMLLGGGIFLLFLFYDKQRRWKRLLAAFVASFVLAVAVVGYNPYVTNTLTKGHPFYPLAGPHAVDIMTYNSPHDFRGISSIEKLAISLFAKSANIAGKDETSLKFPFTITSEELKVFNAPDVRVAGFGPLFGGAFLLLLIVLVAVLAGDRRKAAPLLLICGILFASVLVNPESWWARYVPQLWMIPVLVAIAGLESRNTFSRNASWVLLGVLLINMVMVNGAHISGQSWVNEAAKQQLAEIKASKKTVLIDFHHFNSNRLRLQEAGIPYVEGKIDDKDANAKGLVASRARYVLK</sequence>
<feature type="transmembrane region" description="Helical" evidence="1">
    <location>
        <begin position="40"/>
        <end position="61"/>
    </location>
</feature>
<feature type="transmembrane region" description="Helical" evidence="1">
    <location>
        <begin position="170"/>
        <end position="191"/>
    </location>
</feature>
<organism evidence="2 3">
    <name type="scientific">Brevibacillus fluminis</name>
    <dbReference type="NCBI Taxonomy" id="511487"/>
    <lineage>
        <taxon>Bacteria</taxon>
        <taxon>Bacillati</taxon>
        <taxon>Bacillota</taxon>
        <taxon>Bacilli</taxon>
        <taxon>Bacillales</taxon>
        <taxon>Paenibacillaceae</taxon>
        <taxon>Brevibacillus</taxon>
    </lineage>
</organism>
<dbReference type="Proteomes" id="UP000271031">
    <property type="component" value="Unassembled WGS sequence"/>
</dbReference>
<dbReference type="RefSeq" id="WP_122920094.1">
    <property type="nucleotide sequence ID" value="NZ_RHHQ01000018.1"/>
</dbReference>
<feature type="transmembrane region" description="Helical" evidence="1">
    <location>
        <begin position="244"/>
        <end position="260"/>
    </location>
</feature>
<keyword evidence="3" id="KW-1185">Reference proteome</keyword>
<feature type="transmembrane region" description="Helical" evidence="1">
    <location>
        <begin position="68"/>
        <end position="87"/>
    </location>
</feature>
<dbReference type="EMBL" id="RHHQ01000018">
    <property type="protein sequence ID" value="RNB83362.1"/>
    <property type="molecule type" value="Genomic_DNA"/>
</dbReference>
<comment type="caution">
    <text evidence="2">The sequence shown here is derived from an EMBL/GenBank/DDBJ whole genome shotgun (WGS) entry which is preliminary data.</text>
</comment>
<evidence type="ECO:0008006" key="4">
    <source>
        <dbReference type="Google" id="ProtNLM"/>
    </source>
</evidence>